<evidence type="ECO:0000259" key="4">
    <source>
        <dbReference type="Pfam" id="PF24758"/>
    </source>
</evidence>
<sequence length="748" mass="81849">MAVTSRQSGAAAASRGGDGSDGVGKDGRARGKRPLASPRTSPSPRKRGKVSSSSSSSLLLLNPISGIGQTDQGQRWQSFKDGQQGILIPDSDDIEATIANSPYYVSGTANQMHLSSAFVNIENEFRKFFTHLFDLLCYCSEGYQEALIKALAKHFGARILILDSLMLCGESLSELNMEKNGARASSSGADIVGTSNKNTLNSMPRYFRRELYVISEEGKSSKLIVLLKDVERLLAEYREWPESKLPLCVLIIGSQIQAQRDKNQQISSGSKPEKSRSGMESRNNLKDLFPNKISIEVPQNEEQLSYLMKELEYDTEMLKARADAVNIDEMVGYKNQYVDLWSCGQAREPWAETWRQLPLVFHDADVVEAVEISLPDYVKREWRDETGSISIVLKKHPGPIQCFRVDRTACPGPGLLREWVDTLSAKEVRDLVLVNVTRPTEELEFPPHRLRSRSLRSLALGFFGLAALGLNCCNNLVTVRNLNLSGCRFSGQALSAVICSLPELSGLTVGRSDVTAGCQGLAIESRTLETLHFWECSASAVTVVSAPALHALTAGLVPYPALKTVFIDLRSAEALRTLHHLALHLHRLKTGHAVWFRGRAVMALPCLDTLVVGVQFGMSGQAPVLLELLGGLPRLQKLTLCRSDLSPHGDDAKAWSFDYIPRCLTHPLQQLVMIHYRAGSEEIAVVRCLLSAATGLVSVTLVPHAMVPLEEHDAAAAAFDTCPRASKACTISVHRDLVLDAASPPAAS</sequence>
<dbReference type="AlphaFoldDB" id="A0A2T7F236"/>
<dbReference type="STRING" id="1504633.A0A2T7F236"/>
<evidence type="ECO:0000313" key="5">
    <source>
        <dbReference type="EMBL" id="PUZ74140.1"/>
    </source>
</evidence>
<dbReference type="Pfam" id="PF24758">
    <property type="entry name" value="LRR_At5g56370"/>
    <property type="match status" value="1"/>
</dbReference>
<keyword evidence="6" id="KW-1185">Reference proteome</keyword>
<dbReference type="PANTHER" id="PTHR45644:SF3">
    <property type="entry name" value="FI08533P-RELATED"/>
    <property type="match status" value="1"/>
</dbReference>
<evidence type="ECO:0000256" key="1">
    <source>
        <dbReference type="ARBA" id="ARBA00022741"/>
    </source>
</evidence>
<evidence type="ECO:0000256" key="2">
    <source>
        <dbReference type="ARBA" id="ARBA00022840"/>
    </source>
</evidence>
<keyword evidence="1" id="KW-0547">Nucleotide-binding</keyword>
<protein>
    <recommendedName>
        <fullName evidence="4">F-box/LRR-repeat protein 15/At3g58940/PEG3-like LRR domain-containing protein</fullName>
    </recommendedName>
</protein>
<evidence type="ECO:0000256" key="3">
    <source>
        <dbReference type="SAM" id="MobiDB-lite"/>
    </source>
</evidence>
<name>A0A2T7F236_9POAL</name>
<dbReference type="Proteomes" id="UP000244336">
    <property type="component" value="Chromosome 1"/>
</dbReference>
<dbReference type="Gramene" id="PUZ74140">
    <property type="protein sequence ID" value="PUZ74140"/>
    <property type="gene ID" value="GQ55_1G041700"/>
</dbReference>
<dbReference type="InterPro" id="IPR032675">
    <property type="entry name" value="LRR_dom_sf"/>
</dbReference>
<proteinExistence type="predicted"/>
<reference evidence="5 6" key="1">
    <citation type="submission" date="2018-04" db="EMBL/GenBank/DDBJ databases">
        <title>WGS assembly of Panicum hallii var. hallii HAL2.</title>
        <authorList>
            <person name="Lovell J."/>
            <person name="Jenkins J."/>
            <person name="Lowry D."/>
            <person name="Mamidi S."/>
            <person name="Sreedasyam A."/>
            <person name="Weng X."/>
            <person name="Barry K."/>
            <person name="Bonette J."/>
            <person name="Campitelli B."/>
            <person name="Daum C."/>
            <person name="Gordon S."/>
            <person name="Gould B."/>
            <person name="Lipzen A."/>
            <person name="MacQueen A."/>
            <person name="Palacio-Mejia J."/>
            <person name="Plott C."/>
            <person name="Shakirov E."/>
            <person name="Shu S."/>
            <person name="Yoshinaga Y."/>
            <person name="Zane M."/>
            <person name="Rokhsar D."/>
            <person name="Grimwood J."/>
            <person name="Schmutz J."/>
            <person name="Juenger T."/>
        </authorList>
    </citation>
    <scope>NUCLEOTIDE SEQUENCE [LARGE SCALE GENOMIC DNA]</scope>
    <source>
        <strain evidence="6">cv. HAL2</strain>
    </source>
</reference>
<feature type="region of interest" description="Disordered" evidence="3">
    <location>
        <begin position="261"/>
        <end position="284"/>
    </location>
</feature>
<feature type="region of interest" description="Disordered" evidence="3">
    <location>
        <begin position="1"/>
        <end position="56"/>
    </location>
</feature>
<dbReference type="InterPro" id="IPR051701">
    <property type="entry name" value="Mito_OM_Translocase_MSP1"/>
</dbReference>
<keyword evidence="2" id="KW-0067">ATP-binding</keyword>
<dbReference type="EMBL" id="CM009749">
    <property type="protein sequence ID" value="PUZ74140.1"/>
    <property type="molecule type" value="Genomic_DNA"/>
</dbReference>
<dbReference type="SUPFAM" id="SSF52047">
    <property type="entry name" value="RNI-like"/>
    <property type="match status" value="1"/>
</dbReference>
<dbReference type="PANTHER" id="PTHR45644">
    <property type="entry name" value="AAA ATPASE, PUTATIVE (AFU_ORTHOLOGUE AFUA_2G12920)-RELATED-RELATED"/>
    <property type="match status" value="1"/>
</dbReference>
<dbReference type="GO" id="GO:0005741">
    <property type="term" value="C:mitochondrial outer membrane"/>
    <property type="evidence" value="ECO:0007669"/>
    <property type="project" value="TreeGrafter"/>
</dbReference>
<dbReference type="OrthoDB" id="681811at2759"/>
<organism evidence="5 6">
    <name type="scientific">Panicum hallii var. hallii</name>
    <dbReference type="NCBI Taxonomy" id="1504633"/>
    <lineage>
        <taxon>Eukaryota</taxon>
        <taxon>Viridiplantae</taxon>
        <taxon>Streptophyta</taxon>
        <taxon>Embryophyta</taxon>
        <taxon>Tracheophyta</taxon>
        <taxon>Spermatophyta</taxon>
        <taxon>Magnoliopsida</taxon>
        <taxon>Liliopsida</taxon>
        <taxon>Poales</taxon>
        <taxon>Poaceae</taxon>
        <taxon>PACMAD clade</taxon>
        <taxon>Panicoideae</taxon>
        <taxon>Panicodae</taxon>
        <taxon>Paniceae</taxon>
        <taxon>Panicinae</taxon>
        <taxon>Panicum</taxon>
        <taxon>Panicum sect. Panicum</taxon>
    </lineage>
</organism>
<accession>A0A2T7F236</accession>
<evidence type="ECO:0000313" key="6">
    <source>
        <dbReference type="Proteomes" id="UP000244336"/>
    </source>
</evidence>
<dbReference type="GO" id="GO:0005524">
    <property type="term" value="F:ATP binding"/>
    <property type="evidence" value="ECO:0007669"/>
    <property type="project" value="UniProtKB-KW"/>
</dbReference>
<feature type="compositionally biased region" description="Polar residues" evidence="3">
    <location>
        <begin position="261"/>
        <end position="270"/>
    </location>
</feature>
<dbReference type="Gene3D" id="3.80.10.10">
    <property type="entry name" value="Ribonuclease Inhibitor"/>
    <property type="match status" value="1"/>
</dbReference>
<feature type="domain" description="F-box/LRR-repeat protein 15/At3g58940/PEG3-like LRR" evidence="4">
    <location>
        <begin position="416"/>
        <end position="639"/>
    </location>
</feature>
<feature type="compositionally biased region" description="Basic and acidic residues" evidence="3">
    <location>
        <begin position="271"/>
        <end position="284"/>
    </location>
</feature>
<dbReference type="InterPro" id="IPR055411">
    <property type="entry name" value="LRR_FXL15/At3g58940/PEG3-like"/>
</dbReference>
<feature type="compositionally biased region" description="Low complexity" evidence="3">
    <location>
        <begin position="1"/>
        <end position="15"/>
    </location>
</feature>
<gene>
    <name evidence="5" type="ORF">GQ55_1G041700</name>
</gene>